<sequence>MTFKKRLLIIIGIPLGVCLVFAGASVFLGFNIAKLANQAGQLQGDLRFRAAAIESSALLRQDSEKAKYYSSELENLLLTQDQLIGFSSDLSMIARQNQVSVNSSLGQETVKSADEPGKIDFTIVGQGPFENFLGVLKILKNSRYFIKFKTLDFSRQDSVDFKTLLTGQVFSF</sequence>
<dbReference type="AlphaFoldDB" id="A0A2M7B5G0"/>
<name>A0A2M7B5G0_9BACT</name>
<keyword evidence="1" id="KW-0472">Membrane</keyword>
<protein>
    <submittedName>
        <fullName evidence="2">Uncharacterized protein</fullName>
    </submittedName>
</protein>
<proteinExistence type="predicted"/>
<gene>
    <name evidence="2" type="ORF">COS61_01900</name>
</gene>
<accession>A0A2M7B5G0</accession>
<evidence type="ECO:0000256" key="1">
    <source>
        <dbReference type="SAM" id="Phobius"/>
    </source>
</evidence>
<dbReference type="Proteomes" id="UP000228949">
    <property type="component" value="Unassembled WGS sequence"/>
</dbReference>
<evidence type="ECO:0000313" key="3">
    <source>
        <dbReference type="Proteomes" id="UP000228949"/>
    </source>
</evidence>
<keyword evidence="1" id="KW-1133">Transmembrane helix</keyword>
<comment type="caution">
    <text evidence="2">The sequence shown here is derived from an EMBL/GenBank/DDBJ whole genome shotgun (WGS) entry which is preliminary data.</text>
</comment>
<evidence type="ECO:0000313" key="2">
    <source>
        <dbReference type="EMBL" id="PIU98347.1"/>
    </source>
</evidence>
<dbReference type="EMBL" id="PEVJ01000046">
    <property type="protein sequence ID" value="PIU98347.1"/>
    <property type="molecule type" value="Genomic_DNA"/>
</dbReference>
<reference evidence="3" key="1">
    <citation type="submission" date="2017-09" db="EMBL/GenBank/DDBJ databases">
        <title>Depth-based differentiation of microbial function through sediment-hosted aquifers and enrichment of novel symbionts in the deep terrestrial subsurface.</title>
        <authorList>
            <person name="Probst A.J."/>
            <person name="Ladd B."/>
            <person name="Jarett J.K."/>
            <person name="Geller-Mcgrath D.E."/>
            <person name="Sieber C.M.K."/>
            <person name="Emerson J.B."/>
            <person name="Anantharaman K."/>
            <person name="Thomas B.C."/>
            <person name="Malmstrom R."/>
            <person name="Stieglmeier M."/>
            <person name="Klingl A."/>
            <person name="Woyke T."/>
            <person name="Ryan C.M."/>
            <person name="Banfield J.F."/>
        </authorList>
    </citation>
    <scope>NUCLEOTIDE SEQUENCE [LARGE SCALE GENOMIC DNA]</scope>
</reference>
<feature type="transmembrane region" description="Helical" evidence="1">
    <location>
        <begin position="7"/>
        <end position="30"/>
    </location>
</feature>
<keyword evidence="1" id="KW-0812">Transmembrane</keyword>
<organism evidence="2 3">
    <name type="scientific">Candidatus Wolfebacteria bacterium CG03_land_8_20_14_0_80_40_12</name>
    <dbReference type="NCBI Taxonomy" id="1975069"/>
    <lineage>
        <taxon>Bacteria</taxon>
        <taxon>Candidatus Wolfeibacteriota</taxon>
    </lineage>
</organism>